<dbReference type="WBParaSite" id="ECPE_0000050901-mRNA-1">
    <property type="protein sequence ID" value="ECPE_0000050901-mRNA-1"/>
    <property type="gene ID" value="ECPE_0000050901"/>
</dbReference>
<reference evidence="1 2" key="2">
    <citation type="submission" date="2018-11" db="EMBL/GenBank/DDBJ databases">
        <authorList>
            <consortium name="Pathogen Informatics"/>
        </authorList>
    </citation>
    <scope>NUCLEOTIDE SEQUENCE [LARGE SCALE GENOMIC DNA]</scope>
    <source>
        <strain evidence="1 2">Egypt</strain>
    </source>
</reference>
<evidence type="ECO:0000313" key="1">
    <source>
        <dbReference type="EMBL" id="VDP23541.1"/>
    </source>
</evidence>
<name>A0A183A0M4_9TREM</name>
<dbReference type="EMBL" id="UZAN01001746">
    <property type="protein sequence ID" value="VDP23541.1"/>
    <property type="molecule type" value="Genomic_DNA"/>
</dbReference>
<keyword evidence="2" id="KW-1185">Reference proteome</keyword>
<evidence type="ECO:0000313" key="2">
    <source>
        <dbReference type="Proteomes" id="UP000272942"/>
    </source>
</evidence>
<evidence type="ECO:0000313" key="3">
    <source>
        <dbReference type="WBParaSite" id="ECPE_0000050901-mRNA-1"/>
    </source>
</evidence>
<gene>
    <name evidence="1" type="ORF">ECPE_LOCUS509</name>
</gene>
<sequence>MKYGGVEAFPITKEQLAEIERVQRAATRLVADLRGHRYNQLLVITDLYMESYRRHRGDILRTRKIIRGNLGEELKYKFPLRHDARTRGHRFMLQKQESYGLPSVYHWAALQTADVRLPIPDPVGLGLMKAWDLHPQWTIWLRQSFLGAAVSTALTTGVRIPDQVEKRTRCLTYKVL</sequence>
<reference evidence="3" key="1">
    <citation type="submission" date="2016-06" db="UniProtKB">
        <authorList>
            <consortium name="WormBaseParasite"/>
        </authorList>
    </citation>
    <scope>IDENTIFICATION</scope>
</reference>
<proteinExistence type="predicted"/>
<dbReference type="AlphaFoldDB" id="A0A183A0M4"/>
<protein>
    <submittedName>
        <fullName evidence="3">DUF4158 domain-containing protein</fullName>
    </submittedName>
</protein>
<organism evidence="3">
    <name type="scientific">Echinostoma caproni</name>
    <dbReference type="NCBI Taxonomy" id="27848"/>
    <lineage>
        <taxon>Eukaryota</taxon>
        <taxon>Metazoa</taxon>
        <taxon>Spiralia</taxon>
        <taxon>Lophotrochozoa</taxon>
        <taxon>Platyhelminthes</taxon>
        <taxon>Trematoda</taxon>
        <taxon>Digenea</taxon>
        <taxon>Plagiorchiida</taxon>
        <taxon>Echinostomata</taxon>
        <taxon>Echinostomatoidea</taxon>
        <taxon>Echinostomatidae</taxon>
        <taxon>Echinostoma</taxon>
    </lineage>
</organism>
<accession>A0A183A0M4</accession>
<dbReference type="Proteomes" id="UP000272942">
    <property type="component" value="Unassembled WGS sequence"/>
</dbReference>